<dbReference type="GO" id="GO:0005524">
    <property type="term" value="F:ATP binding"/>
    <property type="evidence" value="ECO:0007669"/>
    <property type="project" value="UniProtKB-KW"/>
</dbReference>
<dbReference type="InterPro" id="IPR003837">
    <property type="entry name" value="GatC"/>
</dbReference>
<proteinExistence type="inferred from homology"/>
<name>A0A937AK75_9HYPH</name>
<protein>
    <recommendedName>
        <fullName evidence="2">Aspartyl/glutamyl-tRNA(Asn/Gln) amidotransferase subunit C</fullName>
        <shortName evidence="2">Asp/Glu-ADT subunit C</shortName>
        <ecNumber evidence="2">6.3.5.-</ecNumber>
    </recommendedName>
</protein>
<dbReference type="HAMAP" id="MF_00122">
    <property type="entry name" value="GatC"/>
    <property type="match status" value="1"/>
</dbReference>
<keyword evidence="2" id="KW-0648">Protein biosynthesis</keyword>
<comment type="similarity">
    <text evidence="2">Belongs to the GatC family.</text>
</comment>
<dbReference type="GO" id="GO:0050567">
    <property type="term" value="F:glutaminyl-tRNA synthase (glutamine-hydrolyzing) activity"/>
    <property type="evidence" value="ECO:0007669"/>
    <property type="project" value="UniProtKB-UniRule"/>
</dbReference>
<dbReference type="PANTHER" id="PTHR15004:SF0">
    <property type="entry name" value="GLUTAMYL-TRNA(GLN) AMIDOTRANSFERASE SUBUNIT C, MITOCHONDRIAL"/>
    <property type="match status" value="1"/>
</dbReference>
<dbReference type="InterPro" id="IPR036113">
    <property type="entry name" value="Asp/Glu-ADT_sf_sub_c"/>
</dbReference>
<accession>A0A937AK75</accession>
<gene>
    <name evidence="2 3" type="primary">gatC</name>
    <name evidence="3" type="ORF">EU981_02610</name>
</gene>
<dbReference type="AlphaFoldDB" id="A0A937AK75"/>
<comment type="catalytic activity">
    <reaction evidence="2">
        <text>L-glutamyl-tRNA(Gln) + L-glutamine + ATP + H2O = L-glutaminyl-tRNA(Gln) + L-glutamate + ADP + phosphate + H(+)</text>
        <dbReference type="Rhea" id="RHEA:17521"/>
        <dbReference type="Rhea" id="RHEA-COMP:9681"/>
        <dbReference type="Rhea" id="RHEA-COMP:9684"/>
        <dbReference type="ChEBI" id="CHEBI:15377"/>
        <dbReference type="ChEBI" id="CHEBI:15378"/>
        <dbReference type="ChEBI" id="CHEBI:29985"/>
        <dbReference type="ChEBI" id="CHEBI:30616"/>
        <dbReference type="ChEBI" id="CHEBI:43474"/>
        <dbReference type="ChEBI" id="CHEBI:58359"/>
        <dbReference type="ChEBI" id="CHEBI:78520"/>
        <dbReference type="ChEBI" id="CHEBI:78521"/>
        <dbReference type="ChEBI" id="CHEBI:456216"/>
    </reaction>
</comment>
<evidence type="ECO:0000256" key="2">
    <source>
        <dbReference type="HAMAP-Rule" id="MF_00122"/>
    </source>
</evidence>
<dbReference type="SUPFAM" id="SSF141000">
    <property type="entry name" value="Glu-tRNAGln amidotransferase C subunit"/>
    <property type="match status" value="1"/>
</dbReference>
<keyword evidence="2" id="KW-0067">ATP-binding</keyword>
<dbReference type="NCBIfam" id="TIGR00135">
    <property type="entry name" value="gatC"/>
    <property type="match status" value="1"/>
</dbReference>
<comment type="subunit">
    <text evidence="2">Heterotrimer of A, B and C subunits.</text>
</comment>
<reference evidence="3" key="1">
    <citation type="submission" date="2019-02" db="EMBL/GenBank/DDBJ databases">
        <title>A novel Candidatus Liberibacter species associated with the New Zealand native fuchsia psyllid, Ctenarytaina fuchsiae.</title>
        <authorList>
            <person name="Thompson S.M."/>
            <person name="Jorgensen N."/>
            <person name="David C."/>
            <person name="Bulman S.R."/>
            <person name="Smith G.R."/>
        </authorList>
    </citation>
    <scope>NUCLEOTIDE SEQUENCE</scope>
    <source>
        <strain evidence="3">Oxford</strain>
    </source>
</reference>
<comment type="catalytic activity">
    <reaction evidence="2">
        <text>L-aspartyl-tRNA(Asn) + L-glutamine + ATP + H2O = L-asparaginyl-tRNA(Asn) + L-glutamate + ADP + phosphate + 2 H(+)</text>
        <dbReference type="Rhea" id="RHEA:14513"/>
        <dbReference type="Rhea" id="RHEA-COMP:9674"/>
        <dbReference type="Rhea" id="RHEA-COMP:9677"/>
        <dbReference type="ChEBI" id="CHEBI:15377"/>
        <dbReference type="ChEBI" id="CHEBI:15378"/>
        <dbReference type="ChEBI" id="CHEBI:29985"/>
        <dbReference type="ChEBI" id="CHEBI:30616"/>
        <dbReference type="ChEBI" id="CHEBI:43474"/>
        <dbReference type="ChEBI" id="CHEBI:58359"/>
        <dbReference type="ChEBI" id="CHEBI:78515"/>
        <dbReference type="ChEBI" id="CHEBI:78516"/>
        <dbReference type="ChEBI" id="CHEBI:456216"/>
    </reaction>
</comment>
<evidence type="ECO:0000256" key="1">
    <source>
        <dbReference type="ARBA" id="ARBA00022598"/>
    </source>
</evidence>
<dbReference type="GO" id="GO:0006412">
    <property type="term" value="P:translation"/>
    <property type="evidence" value="ECO:0007669"/>
    <property type="project" value="UniProtKB-UniRule"/>
</dbReference>
<organism evidence="3 4">
    <name type="scientific">Candidatus Liberibacter ctenarytainae</name>
    <dbReference type="NCBI Taxonomy" id="2020335"/>
    <lineage>
        <taxon>Bacteria</taxon>
        <taxon>Pseudomonadati</taxon>
        <taxon>Pseudomonadota</taxon>
        <taxon>Alphaproteobacteria</taxon>
        <taxon>Hyphomicrobiales</taxon>
        <taxon>Rhizobiaceae</taxon>
        <taxon>Liberibacter</taxon>
    </lineage>
</organism>
<dbReference type="PANTHER" id="PTHR15004">
    <property type="entry name" value="GLUTAMYL-TRNA(GLN) AMIDOTRANSFERASE SUBUNIT C, MITOCHONDRIAL"/>
    <property type="match status" value="1"/>
</dbReference>
<dbReference type="GO" id="GO:0006450">
    <property type="term" value="P:regulation of translational fidelity"/>
    <property type="evidence" value="ECO:0007669"/>
    <property type="project" value="InterPro"/>
</dbReference>
<dbReference type="Pfam" id="PF02686">
    <property type="entry name" value="GatC"/>
    <property type="match status" value="1"/>
</dbReference>
<evidence type="ECO:0000313" key="4">
    <source>
        <dbReference type="Proteomes" id="UP000736856"/>
    </source>
</evidence>
<dbReference type="EMBL" id="SEOL01000004">
    <property type="protein sequence ID" value="MBL0848971.1"/>
    <property type="molecule type" value="Genomic_DNA"/>
</dbReference>
<keyword evidence="1 2" id="KW-0436">Ligase</keyword>
<sequence>MSMNVKDVKRIASLSRIALDEEDVPYLLSRLNHTLSFLEQIAEVNVEGVEPMTSVVPVKMTTRTDVVCDGGKVELILSNAPKVGGNFFLVPKTVE</sequence>
<dbReference type="Gene3D" id="1.10.20.60">
    <property type="entry name" value="Glu-tRNAGln amidotransferase C subunit, N-terminal domain"/>
    <property type="match status" value="1"/>
</dbReference>
<evidence type="ECO:0000313" key="3">
    <source>
        <dbReference type="EMBL" id="MBL0848971.1"/>
    </source>
</evidence>
<comment type="caution">
    <text evidence="3">The sequence shown here is derived from an EMBL/GenBank/DDBJ whole genome shotgun (WGS) entry which is preliminary data.</text>
</comment>
<dbReference type="GO" id="GO:0070681">
    <property type="term" value="P:glutaminyl-tRNAGln biosynthesis via transamidation"/>
    <property type="evidence" value="ECO:0007669"/>
    <property type="project" value="TreeGrafter"/>
</dbReference>
<dbReference type="EC" id="6.3.5.-" evidence="2"/>
<keyword evidence="2" id="KW-0547">Nucleotide-binding</keyword>
<comment type="function">
    <text evidence="2">Allows the formation of correctly charged Asn-tRNA(Asn) or Gln-tRNA(Gln) through the transamidation of misacylated Asp-tRNA(Asn) or Glu-tRNA(Gln) in organisms which lack either or both of asparaginyl-tRNA or glutaminyl-tRNA synthetases. The reaction takes place in the presence of glutamine and ATP through an activated phospho-Asp-tRNA(Asn) or phospho-Glu-tRNA(Gln).</text>
</comment>
<dbReference type="Proteomes" id="UP000736856">
    <property type="component" value="Unassembled WGS sequence"/>
</dbReference>